<dbReference type="InterPro" id="IPR037143">
    <property type="entry name" value="4-PPantetheinyl_Trfase_dom_sf"/>
</dbReference>
<accession>E9EER6</accession>
<dbReference type="InParanoid" id="E9EER6"/>
<dbReference type="GO" id="GO:0000287">
    <property type="term" value="F:magnesium ion binding"/>
    <property type="evidence" value="ECO:0007669"/>
    <property type="project" value="InterPro"/>
</dbReference>
<keyword evidence="6" id="KW-1185">Reference proteome</keyword>
<dbReference type="SUPFAM" id="SSF56214">
    <property type="entry name" value="4'-phosphopantetheinyl transferase"/>
    <property type="match status" value="2"/>
</dbReference>
<dbReference type="AlphaFoldDB" id="E9EER6"/>
<reference evidence="5 6" key="1">
    <citation type="journal article" date="2011" name="PLoS Genet.">
        <title>Genome sequencing and comparative transcriptomics of the model entomopathogenic fungi Metarhizium anisopliae and M. acridum.</title>
        <authorList>
            <person name="Gao Q."/>
            <person name="Jin K."/>
            <person name="Ying S.H."/>
            <person name="Zhang Y."/>
            <person name="Xiao G."/>
            <person name="Shang Y."/>
            <person name="Duan Z."/>
            <person name="Hu X."/>
            <person name="Xie X.Q."/>
            <person name="Zhou G."/>
            <person name="Peng G."/>
            <person name="Luo Z."/>
            <person name="Huang W."/>
            <person name="Wang B."/>
            <person name="Fang W."/>
            <person name="Wang S."/>
            <person name="Zhong Y."/>
            <person name="Ma L.J."/>
            <person name="St Leger R.J."/>
            <person name="Zhao G.P."/>
            <person name="Pei Y."/>
            <person name="Feng M.G."/>
            <person name="Xia Y."/>
            <person name="Wang C."/>
        </authorList>
    </citation>
    <scope>NUCLEOTIDE SEQUENCE [LARGE SCALE GENOMIC DNA]</scope>
    <source>
        <strain evidence="5 6">CQMa 102</strain>
    </source>
</reference>
<dbReference type="OrthoDB" id="26719at2759"/>
<dbReference type="EC" id="2.7.8.7" evidence="1"/>
<dbReference type="GO" id="GO:0019878">
    <property type="term" value="P:lysine biosynthetic process via aminoadipic acid"/>
    <property type="evidence" value="ECO:0007669"/>
    <property type="project" value="TreeGrafter"/>
</dbReference>
<sequence length="306" mass="33427">MSQPLVLKWILDTRTLWPEAKATKDPPPPPRPVSPLSNIYLTTPKASRALSLLTHEERTSVLKYYFVKDAKLALGSALLKRHAISSTLGIPFSAATPTRAPPGSKPVFLRPDGSEPLVFNVSHQAGLVALVGVLRRSADGGGVDVGVDVVCPGERRDRDHALIAKDGWPRYVDMHESVFAAAECARLLDLGREVGRDEALEYFYALWCLREGYVKMTGEALLAEWLGELEMRNFAPPEGSSDDRPPLEVWFRGARVGDDVDVRLERYLADYMVCTVVRGDVGGGLGGGFESLDLNALLDAAEKSNS</sequence>
<dbReference type="GO" id="GO:0008897">
    <property type="term" value="F:holo-[acyl-carrier-protein] synthase activity"/>
    <property type="evidence" value="ECO:0007669"/>
    <property type="project" value="UniProtKB-EC"/>
</dbReference>
<evidence type="ECO:0000256" key="2">
    <source>
        <dbReference type="ARBA" id="ARBA00022679"/>
    </source>
</evidence>
<dbReference type="PANTHER" id="PTHR12215">
    <property type="entry name" value="PHOSPHOPANTETHEINE TRANSFERASE"/>
    <property type="match status" value="1"/>
</dbReference>
<dbReference type="InterPro" id="IPR050559">
    <property type="entry name" value="P-Pant_transferase_sf"/>
</dbReference>
<gene>
    <name evidence="5" type="ORF">MAC_08364</name>
</gene>
<feature type="domain" description="4'-phosphopantetheinyl transferase" evidence="3">
    <location>
        <begin position="145"/>
        <end position="224"/>
    </location>
</feature>
<name>E9EER6_METAQ</name>
<dbReference type="STRING" id="655827.E9EER6"/>
<protein>
    <recommendedName>
        <fullName evidence="1">holo-[acyl-carrier-protein] synthase</fullName>
        <ecNumber evidence="1">2.7.8.7</ecNumber>
    </recommendedName>
</protein>
<dbReference type="Proteomes" id="UP000002499">
    <property type="component" value="Unassembled WGS sequence"/>
</dbReference>
<dbReference type="Pfam" id="PF01648">
    <property type="entry name" value="ACPS"/>
    <property type="match status" value="1"/>
</dbReference>
<dbReference type="InterPro" id="IPR055066">
    <property type="entry name" value="AASDHPPT_N"/>
</dbReference>
<dbReference type="InterPro" id="IPR008278">
    <property type="entry name" value="4-PPantetheinyl_Trfase_dom"/>
</dbReference>
<organism evidence="6">
    <name type="scientific">Metarhizium acridum (strain CQMa 102)</name>
    <dbReference type="NCBI Taxonomy" id="655827"/>
    <lineage>
        <taxon>Eukaryota</taxon>
        <taxon>Fungi</taxon>
        <taxon>Dikarya</taxon>
        <taxon>Ascomycota</taxon>
        <taxon>Pezizomycotina</taxon>
        <taxon>Sordariomycetes</taxon>
        <taxon>Hypocreomycetidae</taxon>
        <taxon>Hypocreales</taxon>
        <taxon>Clavicipitaceae</taxon>
        <taxon>Metarhizium</taxon>
    </lineage>
</organism>
<dbReference type="eggNOG" id="ENOG502SA2B">
    <property type="taxonomic scope" value="Eukaryota"/>
</dbReference>
<keyword evidence="2 5" id="KW-0808">Transferase</keyword>
<proteinExistence type="predicted"/>
<evidence type="ECO:0000313" key="6">
    <source>
        <dbReference type="Proteomes" id="UP000002499"/>
    </source>
</evidence>
<dbReference type="GO" id="GO:0005829">
    <property type="term" value="C:cytosol"/>
    <property type="evidence" value="ECO:0007669"/>
    <property type="project" value="TreeGrafter"/>
</dbReference>
<evidence type="ECO:0000256" key="1">
    <source>
        <dbReference type="ARBA" id="ARBA00013172"/>
    </source>
</evidence>
<dbReference type="OMA" id="HRTCRIP"/>
<feature type="domain" description="4'-phosphopantetheinyl transferase N-terminal" evidence="4">
    <location>
        <begin position="47"/>
        <end position="132"/>
    </location>
</feature>
<dbReference type="PANTHER" id="PTHR12215:SF10">
    <property type="entry name" value="L-AMINOADIPATE-SEMIALDEHYDE DEHYDROGENASE-PHOSPHOPANTETHEINYL TRANSFERASE"/>
    <property type="match status" value="1"/>
</dbReference>
<dbReference type="HOGENOM" id="CLU_031126_0_0_1"/>
<dbReference type="EMBL" id="GL698572">
    <property type="protein sequence ID" value="EFY85584.1"/>
    <property type="molecule type" value="Genomic_DNA"/>
</dbReference>
<dbReference type="Pfam" id="PF22624">
    <property type="entry name" value="AASDHPPT_N"/>
    <property type="match status" value="1"/>
</dbReference>
<evidence type="ECO:0000259" key="4">
    <source>
        <dbReference type="Pfam" id="PF22624"/>
    </source>
</evidence>
<dbReference type="Gene3D" id="3.90.470.20">
    <property type="entry name" value="4'-phosphopantetheinyl transferase domain"/>
    <property type="match status" value="1"/>
</dbReference>
<evidence type="ECO:0000259" key="3">
    <source>
        <dbReference type="Pfam" id="PF01648"/>
    </source>
</evidence>
<evidence type="ECO:0000313" key="5">
    <source>
        <dbReference type="EMBL" id="EFY85584.1"/>
    </source>
</evidence>